<evidence type="ECO:0000313" key="3">
    <source>
        <dbReference type="Proteomes" id="UP000008694"/>
    </source>
</evidence>
<reference evidence="3" key="1">
    <citation type="journal article" date="2011" name="Nat. Genet.">
        <title>The Arabidopsis lyrata genome sequence and the basis of rapid genome size change.</title>
        <authorList>
            <person name="Hu T.T."/>
            <person name="Pattyn P."/>
            <person name="Bakker E.G."/>
            <person name="Cao J."/>
            <person name="Cheng J.-F."/>
            <person name="Clark R.M."/>
            <person name="Fahlgren N."/>
            <person name="Fawcett J.A."/>
            <person name="Grimwood J."/>
            <person name="Gundlach H."/>
            <person name="Haberer G."/>
            <person name="Hollister J.D."/>
            <person name="Ossowski S."/>
            <person name="Ottilar R.P."/>
            <person name="Salamov A.A."/>
            <person name="Schneeberger K."/>
            <person name="Spannagl M."/>
            <person name="Wang X."/>
            <person name="Yang L."/>
            <person name="Nasrallah M.E."/>
            <person name="Bergelson J."/>
            <person name="Carrington J.C."/>
            <person name="Gaut B.S."/>
            <person name="Schmutz J."/>
            <person name="Mayer K.F.X."/>
            <person name="Van de Peer Y."/>
            <person name="Grigoriev I.V."/>
            <person name="Nordborg M."/>
            <person name="Weigel D."/>
            <person name="Guo Y.-L."/>
        </authorList>
    </citation>
    <scope>NUCLEOTIDE SEQUENCE [LARGE SCALE GENOMIC DNA]</scope>
    <source>
        <strain evidence="3">cv. MN47</strain>
    </source>
</reference>
<dbReference type="Pfam" id="PF08268">
    <property type="entry name" value="FBA_3"/>
    <property type="match status" value="1"/>
</dbReference>
<feature type="domain" description="F-box associated beta-propeller type 3" evidence="1">
    <location>
        <begin position="3"/>
        <end position="102"/>
    </location>
</feature>
<gene>
    <name evidence="2" type="ORF">ARALYDRAFT_899167</name>
</gene>
<sequence>MTPSLIHLEGKLISVISRGNITMWSLEDIENQEWSYKHLGLPFPYNDPISQTRFSPNFVNDAGEFIYVPTSNNFRFHIIYFDPNGNSFRRVVVDGFVDDHIGAKMDLETNLSISNLYLIQSHRDSHVNLRKTCKIILPFLFSCQYYTQESYH</sequence>
<proteinExistence type="predicted"/>
<name>D7L6U8_ARALL</name>
<organism evidence="3">
    <name type="scientific">Arabidopsis lyrata subsp. lyrata</name>
    <name type="common">Lyre-leaved rock-cress</name>
    <dbReference type="NCBI Taxonomy" id="81972"/>
    <lineage>
        <taxon>Eukaryota</taxon>
        <taxon>Viridiplantae</taxon>
        <taxon>Streptophyta</taxon>
        <taxon>Embryophyta</taxon>
        <taxon>Tracheophyta</taxon>
        <taxon>Spermatophyta</taxon>
        <taxon>Magnoliopsida</taxon>
        <taxon>eudicotyledons</taxon>
        <taxon>Gunneridae</taxon>
        <taxon>Pentapetalae</taxon>
        <taxon>rosids</taxon>
        <taxon>malvids</taxon>
        <taxon>Brassicales</taxon>
        <taxon>Brassicaceae</taxon>
        <taxon>Camelineae</taxon>
        <taxon>Arabidopsis</taxon>
    </lineage>
</organism>
<accession>D7L6U8</accession>
<dbReference type="AlphaFoldDB" id="D7L6U8"/>
<protein>
    <recommendedName>
        <fullName evidence="1">F-box associated beta-propeller type 3 domain-containing protein</fullName>
    </recommendedName>
</protein>
<dbReference type="Proteomes" id="UP000008694">
    <property type="component" value="Unassembled WGS sequence"/>
</dbReference>
<evidence type="ECO:0000313" key="2">
    <source>
        <dbReference type="EMBL" id="EFH61967.1"/>
    </source>
</evidence>
<dbReference type="EMBL" id="GL348715">
    <property type="protein sequence ID" value="EFH61967.1"/>
    <property type="molecule type" value="Genomic_DNA"/>
</dbReference>
<dbReference type="HOGENOM" id="CLU_1724789_0_0_1"/>
<keyword evidence="3" id="KW-1185">Reference proteome</keyword>
<dbReference type="Gramene" id="scaffold_303137.1">
    <property type="protein sequence ID" value="scaffold_303137.1"/>
    <property type="gene ID" value="scaffold_303137.1"/>
</dbReference>
<evidence type="ECO:0000259" key="1">
    <source>
        <dbReference type="Pfam" id="PF08268"/>
    </source>
</evidence>
<dbReference type="InterPro" id="IPR013187">
    <property type="entry name" value="F-box-assoc_dom_typ3"/>
</dbReference>